<name>A0ABD5TVU9_9EURY</name>
<feature type="domain" description="UspA" evidence="2">
    <location>
        <begin position="14"/>
        <end position="144"/>
    </location>
</feature>
<dbReference type="CDD" id="cd00293">
    <property type="entry name" value="USP-like"/>
    <property type="match status" value="1"/>
</dbReference>
<protein>
    <submittedName>
        <fullName evidence="3">Universal stress protein</fullName>
    </submittedName>
</protein>
<reference evidence="3 4" key="1">
    <citation type="journal article" date="2019" name="Int. J. Syst. Evol. Microbiol.">
        <title>The Global Catalogue of Microorganisms (GCM) 10K type strain sequencing project: providing services to taxonomists for standard genome sequencing and annotation.</title>
        <authorList>
            <consortium name="The Broad Institute Genomics Platform"/>
            <consortium name="The Broad Institute Genome Sequencing Center for Infectious Disease"/>
            <person name="Wu L."/>
            <person name="Ma J."/>
        </authorList>
    </citation>
    <scope>NUCLEOTIDE SEQUENCE [LARGE SCALE GENOMIC DNA]</scope>
    <source>
        <strain evidence="3 4">YIM 94188</strain>
    </source>
</reference>
<evidence type="ECO:0000256" key="1">
    <source>
        <dbReference type="ARBA" id="ARBA00008791"/>
    </source>
</evidence>
<comment type="caution">
    <text evidence="3">The sequence shown here is derived from an EMBL/GenBank/DDBJ whole genome shotgun (WGS) entry which is preliminary data.</text>
</comment>
<accession>A0ABD5TVU9</accession>
<dbReference type="Proteomes" id="UP001596408">
    <property type="component" value="Unassembled WGS sequence"/>
</dbReference>
<evidence type="ECO:0000259" key="2">
    <source>
        <dbReference type="Pfam" id="PF00582"/>
    </source>
</evidence>
<dbReference type="RefSeq" id="WP_379693487.1">
    <property type="nucleotide sequence ID" value="NZ_JBHSXH010000009.1"/>
</dbReference>
<evidence type="ECO:0000313" key="4">
    <source>
        <dbReference type="Proteomes" id="UP001596408"/>
    </source>
</evidence>
<dbReference type="EMBL" id="JBHSXH010000009">
    <property type="protein sequence ID" value="MFC6824490.1"/>
    <property type="molecule type" value="Genomic_DNA"/>
</dbReference>
<dbReference type="Gene3D" id="3.40.50.620">
    <property type="entry name" value="HUPs"/>
    <property type="match status" value="1"/>
</dbReference>
<gene>
    <name evidence="3" type="ORF">ACFQEV_05700</name>
</gene>
<organism evidence="3 4">
    <name type="scientific">Halopelagius fulvigenes</name>
    <dbReference type="NCBI Taxonomy" id="1198324"/>
    <lineage>
        <taxon>Archaea</taxon>
        <taxon>Methanobacteriati</taxon>
        <taxon>Methanobacteriota</taxon>
        <taxon>Stenosarchaea group</taxon>
        <taxon>Halobacteria</taxon>
        <taxon>Halobacteriales</taxon>
        <taxon>Haloferacaceae</taxon>
    </lineage>
</organism>
<dbReference type="Pfam" id="PF00582">
    <property type="entry name" value="Usp"/>
    <property type="match status" value="1"/>
</dbReference>
<dbReference type="SUPFAM" id="SSF52402">
    <property type="entry name" value="Adenine nucleotide alpha hydrolases-like"/>
    <property type="match status" value="1"/>
</dbReference>
<proteinExistence type="inferred from homology"/>
<sequence length="156" mass="16172">MNGDAPEPLFLRPVVPVANVDDAEHTAAAVLPRVAAAGGRARVVHVVEKAGGAPDKASVEQREELAADAFDAVRERAAEAGVEVETELRYGTDVAASIIDAARDIDATAIAFTPRSGKAWWDLFSGGVRDSLVTESDRPVVVLPDPAESEGGGDSG</sequence>
<keyword evidence="4" id="KW-1185">Reference proteome</keyword>
<comment type="similarity">
    <text evidence="1">Belongs to the universal stress protein A family.</text>
</comment>
<dbReference type="InterPro" id="IPR014729">
    <property type="entry name" value="Rossmann-like_a/b/a_fold"/>
</dbReference>
<dbReference type="PANTHER" id="PTHR46268:SF6">
    <property type="entry name" value="UNIVERSAL STRESS PROTEIN UP12"/>
    <property type="match status" value="1"/>
</dbReference>
<dbReference type="PANTHER" id="PTHR46268">
    <property type="entry name" value="STRESS RESPONSE PROTEIN NHAX"/>
    <property type="match status" value="1"/>
</dbReference>
<dbReference type="AlphaFoldDB" id="A0ABD5TVU9"/>
<dbReference type="InterPro" id="IPR006016">
    <property type="entry name" value="UspA"/>
</dbReference>
<evidence type="ECO:0000313" key="3">
    <source>
        <dbReference type="EMBL" id="MFC6824490.1"/>
    </source>
</evidence>